<name>A0A1B6CJY5_9HEMI</name>
<dbReference type="GO" id="GO:0045727">
    <property type="term" value="P:positive regulation of translation"/>
    <property type="evidence" value="ECO:0007669"/>
    <property type="project" value="TreeGrafter"/>
</dbReference>
<feature type="compositionally biased region" description="Basic residues" evidence="4">
    <location>
        <begin position="345"/>
        <end position="354"/>
    </location>
</feature>
<dbReference type="InterPro" id="IPR006630">
    <property type="entry name" value="La_HTH"/>
</dbReference>
<dbReference type="PANTHER" id="PTHR22792">
    <property type="entry name" value="LUPUS LA PROTEIN-RELATED"/>
    <property type="match status" value="1"/>
</dbReference>
<feature type="compositionally biased region" description="Basic and acidic residues" evidence="4">
    <location>
        <begin position="131"/>
        <end position="152"/>
    </location>
</feature>
<dbReference type="SMART" id="SM00715">
    <property type="entry name" value="LA"/>
    <property type="match status" value="1"/>
</dbReference>
<feature type="compositionally biased region" description="Polar residues" evidence="4">
    <location>
        <begin position="116"/>
        <end position="126"/>
    </location>
</feature>
<dbReference type="Gene3D" id="1.10.10.10">
    <property type="entry name" value="Winged helix-like DNA-binding domain superfamily/Winged helix DNA-binding domain"/>
    <property type="match status" value="1"/>
</dbReference>
<reference evidence="6" key="1">
    <citation type="submission" date="2015-12" db="EMBL/GenBank/DDBJ databases">
        <title>De novo transcriptome assembly of four potential Pierce s Disease insect vectors from Arizona vineyards.</title>
        <authorList>
            <person name="Tassone E.E."/>
        </authorList>
    </citation>
    <scope>NUCLEOTIDE SEQUENCE</scope>
</reference>
<feature type="compositionally biased region" description="Polar residues" evidence="4">
    <location>
        <begin position="1"/>
        <end position="17"/>
    </location>
</feature>
<feature type="compositionally biased region" description="Polar residues" evidence="4">
    <location>
        <begin position="211"/>
        <end position="231"/>
    </location>
</feature>
<accession>A0A1B6CJY5</accession>
<dbReference type="EMBL" id="GEDC01023509">
    <property type="protein sequence ID" value="JAS13789.1"/>
    <property type="molecule type" value="Transcribed_RNA"/>
</dbReference>
<dbReference type="SUPFAM" id="SSF46785">
    <property type="entry name" value="Winged helix' DNA-binding domain"/>
    <property type="match status" value="1"/>
</dbReference>
<dbReference type="InterPro" id="IPR036388">
    <property type="entry name" value="WH-like_DNA-bd_sf"/>
</dbReference>
<evidence type="ECO:0000256" key="4">
    <source>
        <dbReference type="SAM" id="MobiDB-lite"/>
    </source>
</evidence>
<feature type="compositionally biased region" description="Basic and acidic residues" evidence="4">
    <location>
        <begin position="305"/>
        <end position="318"/>
    </location>
</feature>
<dbReference type="GO" id="GO:0008187">
    <property type="term" value="F:poly-pyrimidine tract binding"/>
    <property type="evidence" value="ECO:0007669"/>
    <property type="project" value="UniProtKB-ARBA"/>
</dbReference>
<evidence type="ECO:0000256" key="2">
    <source>
        <dbReference type="ARBA" id="ARBA00072183"/>
    </source>
</evidence>
<feature type="compositionally biased region" description="Basic and acidic residues" evidence="4">
    <location>
        <begin position="355"/>
        <end position="373"/>
    </location>
</feature>
<dbReference type="InterPro" id="IPR036390">
    <property type="entry name" value="WH_DNA-bd_sf"/>
</dbReference>
<feature type="compositionally biased region" description="Polar residues" evidence="4">
    <location>
        <begin position="272"/>
        <end position="303"/>
    </location>
</feature>
<dbReference type="AlphaFoldDB" id="A0A1B6CJY5"/>
<evidence type="ECO:0000259" key="5">
    <source>
        <dbReference type="PROSITE" id="PS50961"/>
    </source>
</evidence>
<feature type="non-terminal residue" evidence="6">
    <location>
        <position position="600"/>
    </location>
</feature>
<dbReference type="InterPro" id="IPR045180">
    <property type="entry name" value="La_dom_prot"/>
</dbReference>
<dbReference type="FunFam" id="1.10.10.10:FF:000131">
    <property type="entry name" value="la-related protein 1B isoform X2"/>
    <property type="match status" value="1"/>
</dbReference>
<gene>
    <name evidence="6" type="ORF">g.36419</name>
</gene>
<feature type="region of interest" description="Disordered" evidence="4">
    <location>
        <begin position="31"/>
        <end position="161"/>
    </location>
</feature>
<keyword evidence="1 3" id="KW-0694">RNA-binding</keyword>
<feature type="compositionally biased region" description="Polar residues" evidence="4">
    <location>
        <begin position="62"/>
        <end position="101"/>
    </location>
</feature>
<feature type="compositionally biased region" description="Basic residues" evidence="4">
    <location>
        <begin position="326"/>
        <end position="335"/>
    </location>
</feature>
<dbReference type="GO" id="GO:0005829">
    <property type="term" value="C:cytosol"/>
    <property type="evidence" value="ECO:0007669"/>
    <property type="project" value="TreeGrafter"/>
</dbReference>
<sequence>MAAQVASQSSDGSQNRDSAGVSYASAVLNFKNMDSNKENINASETSLSQTSREPIPKEPQSKVKNNISQPKGNKQNSYANASKSSGNNSEDFPQINVVNNRSVKRASKHDREHSKSNQSATVSVSGVDSGIKGDEKIKPSPSVDNKDIKTDSEPVEDVPEPTIYVEAPLPKINPWTVNKNAASVITGKSLVDKPQLPVASTQNISEKRVLQPQQQGTVENGTSNTTNTLQPTIVRAPKDRRRYNKSASDFTDTDDWPTLGKALHNNEKKTVATPSNNQTNQQAVKENNSQVVPITSVTTGKQNGHSKETPTEAVHDDINEGENGDKKKKNSRHKWLPFEDGFHLSKGRNKRDRSPKHNRDKNGDADPLGKEDGLVNGSQRDWGNYRGRGGARHGGRGSRSGRGGNRSNRSYKKHHDPDYPDYPTEYTQINKFGLNEGYMMPFMGTFYFDSSSYSNLDDVTLMEYIRKQIEYYFSEENLMKDLFLRRKMDAEGYLPVTLIASFHRVRALTTDINKVITAIQASKKLQLVDNFKVRTLTDPTKWPIPDTVGNPVFLSSTHPLSMHPLGPPVLPLQTIPTVPLTRNLPAFPQPLVPPPVPYTG</sequence>
<evidence type="ECO:0000313" key="6">
    <source>
        <dbReference type="EMBL" id="JAS13789.1"/>
    </source>
</evidence>
<feature type="region of interest" description="Disordered" evidence="4">
    <location>
        <begin position="1"/>
        <end position="20"/>
    </location>
</feature>
<dbReference type="Pfam" id="PF05383">
    <property type="entry name" value="La"/>
    <property type="match status" value="1"/>
</dbReference>
<dbReference type="PROSITE" id="PS50961">
    <property type="entry name" value="HTH_LA"/>
    <property type="match status" value="1"/>
</dbReference>
<organism evidence="6">
    <name type="scientific">Clastoptera arizonana</name>
    <name type="common">Arizona spittle bug</name>
    <dbReference type="NCBI Taxonomy" id="38151"/>
    <lineage>
        <taxon>Eukaryota</taxon>
        <taxon>Metazoa</taxon>
        <taxon>Ecdysozoa</taxon>
        <taxon>Arthropoda</taxon>
        <taxon>Hexapoda</taxon>
        <taxon>Insecta</taxon>
        <taxon>Pterygota</taxon>
        <taxon>Neoptera</taxon>
        <taxon>Paraneoptera</taxon>
        <taxon>Hemiptera</taxon>
        <taxon>Auchenorrhyncha</taxon>
        <taxon>Cercopoidea</taxon>
        <taxon>Clastopteridae</taxon>
        <taxon>Clastoptera</taxon>
    </lineage>
</organism>
<feature type="region of interest" description="Disordered" evidence="4">
    <location>
        <begin position="207"/>
        <end position="422"/>
    </location>
</feature>
<dbReference type="PANTHER" id="PTHR22792:SF132">
    <property type="entry name" value="LA-RELATED PROTEIN 1"/>
    <property type="match status" value="1"/>
</dbReference>
<dbReference type="GO" id="GO:0010494">
    <property type="term" value="C:cytoplasmic stress granule"/>
    <property type="evidence" value="ECO:0007669"/>
    <property type="project" value="TreeGrafter"/>
</dbReference>
<evidence type="ECO:0000256" key="3">
    <source>
        <dbReference type="PROSITE-ProRule" id="PRU00332"/>
    </source>
</evidence>
<evidence type="ECO:0000256" key="1">
    <source>
        <dbReference type="ARBA" id="ARBA00022884"/>
    </source>
</evidence>
<feature type="compositionally biased region" description="Polar residues" evidence="4">
    <location>
        <begin position="38"/>
        <end position="52"/>
    </location>
</feature>
<proteinExistence type="predicted"/>
<protein>
    <recommendedName>
        <fullName evidence="2">La-related protein 1</fullName>
    </recommendedName>
</protein>
<feature type="domain" description="HTH La-type RNA-binding" evidence="5">
    <location>
        <begin position="455"/>
        <end position="546"/>
    </location>
</feature>